<keyword evidence="2" id="KW-1185">Reference proteome</keyword>
<dbReference type="EMBL" id="JLXW01000005">
    <property type="protein sequence ID" value="KBZ64701.1"/>
    <property type="molecule type" value="Genomic_DNA"/>
</dbReference>
<dbReference type="HOGENOM" id="CLU_1048976_0_0_11"/>
<organism evidence="1 2">
    <name type="scientific">Mycobacterium [tuberculosis] TKK-01-0051</name>
    <dbReference type="NCBI Taxonomy" id="1324261"/>
    <lineage>
        <taxon>Bacteria</taxon>
        <taxon>Bacillati</taxon>
        <taxon>Actinomycetota</taxon>
        <taxon>Actinomycetes</taxon>
        <taxon>Mycobacteriales</taxon>
        <taxon>Mycobacteriaceae</taxon>
        <taxon>Mycobacterium</taxon>
        <taxon>Mycobacterium avium complex (MAC)</taxon>
    </lineage>
</organism>
<sequence length="265" mass="27895">MYLSAERLALANQAVKETFEQCSVAWQAIPHWDTRDPSQTMVPNDNVKNPQILSLIPPVTVPFSVTLAEAIAPTPDVVLASVITNTVTLAADVDDAVFTTLRKGGPKTEQIAGTGTTQEILDALIAARADVETGGYRAPSCLVTNTDGLKKLTKITSSGYPGTDVLLPPANINSLQRVGVLEKPVPTKKSALAYLLGRRQRIAPGGAADASPGEEALDLAVSIPPSLEVVGEALPGSPNSIQLIVRIGYALRVKDLSGYVVILNP</sequence>
<dbReference type="PATRIC" id="fig|1324261.3.peg.2109"/>
<evidence type="ECO:0000313" key="1">
    <source>
        <dbReference type="EMBL" id="KBZ64701.1"/>
    </source>
</evidence>
<comment type="caution">
    <text evidence="1">The sequence shown here is derived from an EMBL/GenBank/DDBJ whole genome shotgun (WGS) entry which is preliminary data.</text>
</comment>
<name>A0A051U7X2_9MYCO</name>
<protein>
    <submittedName>
        <fullName evidence="1">Uncharacterized protein</fullName>
    </submittedName>
</protein>
<proteinExistence type="predicted"/>
<dbReference type="AlphaFoldDB" id="A0A051U7X2"/>
<evidence type="ECO:0000313" key="2">
    <source>
        <dbReference type="Proteomes" id="UP000025947"/>
    </source>
</evidence>
<accession>A0A051U7X2</accession>
<dbReference type="RefSeq" id="WP_044484978.1">
    <property type="nucleotide sequence ID" value="NZ_KK328284.1"/>
</dbReference>
<gene>
    <name evidence="1" type="ORF">K875_02091</name>
</gene>
<reference evidence="1 2" key="1">
    <citation type="submission" date="2014-04" db="EMBL/GenBank/DDBJ databases">
        <title>The Genome Sequence of Mycobacterium tuberculosis TKK-01-0051.</title>
        <authorList>
            <consortium name="The Broad Institute Genomics Platform"/>
            <consortium name="The Broad Institute Genome Sequencing Center for Infectious Disease"/>
            <person name="Earl A.M."/>
            <person name="Cohen K."/>
            <person name="Pym A."/>
            <person name="Bishai W."/>
            <person name="Maharaj K."/>
            <person name="Desjardins C."/>
            <person name="Abeel T."/>
            <person name="Young S."/>
            <person name="Zeng Q."/>
            <person name="Gargeya S."/>
            <person name="Abouelleil A."/>
            <person name="Alvarado L."/>
            <person name="Chapman S.B."/>
            <person name="Gainer-Dewar J."/>
            <person name="Goldberg J."/>
            <person name="Griggs A."/>
            <person name="Gujja S."/>
            <person name="Hansen M."/>
            <person name="Howarth C."/>
            <person name="Imamovic A."/>
            <person name="Larimer J."/>
            <person name="Murphy C."/>
            <person name="Naylor J."/>
            <person name="Pearson M."/>
            <person name="Poon T.W."/>
            <person name="Priest M."/>
            <person name="Roberts A."/>
            <person name="Saif S."/>
            <person name="Shea T."/>
            <person name="Sykes S."/>
            <person name="Wortman J."/>
            <person name="Nusbaum C."/>
            <person name="Birren B."/>
        </authorList>
    </citation>
    <scope>NUCLEOTIDE SEQUENCE [LARGE SCALE GENOMIC DNA]</scope>
    <source>
        <strain evidence="1 2">TKK-01-0051</strain>
    </source>
</reference>
<dbReference type="Proteomes" id="UP000025947">
    <property type="component" value="Unassembled WGS sequence"/>
</dbReference>